<dbReference type="Proteomes" id="UP000314294">
    <property type="component" value="Unassembled WGS sequence"/>
</dbReference>
<evidence type="ECO:0000256" key="1">
    <source>
        <dbReference type="SAM" id="MobiDB-lite"/>
    </source>
</evidence>
<keyword evidence="3" id="KW-1185">Reference proteome</keyword>
<evidence type="ECO:0000313" key="3">
    <source>
        <dbReference type="Proteomes" id="UP000314294"/>
    </source>
</evidence>
<evidence type="ECO:0000313" key="2">
    <source>
        <dbReference type="EMBL" id="TNN46725.1"/>
    </source>
</evidence>
<name>A0A4Z2G0T2_9TELE</name>
<dbReference type="AlphaFoldDB" id="A0A4Z2G0T2"/>
<reference evidence="2 3" key="1">
    <citation type="submission" date="2019-03" db="EMBL/GenBank/DDBJ databases">
        <title>First draft genome of Liparis tanakae, snailfish: a comprehensive survey of snailfish specific genes.</title>
        <authorList>
            <person name="Kim W."/>
            <person name="Song I."/>
            <person name="Jeong J.-H."/>
            <person name="Kim D."/>
            <person name="Kim S."/>
            <person name="Ryu S."/>
            <person name="Song J.Y."/>
            <person name="Lee S.K."/>
        </authorList>
    </citation>
    <scope>NUCLEOTIDE SEQUENCE [LARGE SCALE GENOMIC DNA]</scope>
    <source>
        <tissue evidence="2">Muscle</tissue>
    </source>
</reference>
<comment type="caution">
    <text evidence="2">The sequence shown here is derived from an EMBL/GenBank/DDBJ whole genome shotgun (WGS) entry which is preliminary data.</text>
</comment>
<proteinExistence type="predicted"/>
<feature type="compositionally biased region" description="Polar residues" evidence="1">
    <location>
        <begin position="65"/>
        <end position="76"/>
    </location>
</feature>
<feature type="region of interest" description="Disordered" evidence="1">
    <location>
        <begin position="1"/>
        <end position="76"/>
    </location>
</feature>
<protein>
    <submittedName>
        <fullName evidence="2">Uncharacterized protein</fullName>
    </submittedName>
</protein>
<gene>
    <name evidence="2" type="ORF">EYF80_043084</name>
</gene>
<sequence length="98" mass="10427">MPSTSNGECSKTDPSTPSSSSSCSSSSCVPRTCKNSEIEKPEGRAGMGKFFHSHTCTRHEKRRGATTSVMTHPLTSFPRSSRIQSCRVGVGNISCDGV</sequence>
<dbReference type="EMBL" id="SRLO01000777">
    <property type="protein sequence ID" value="TNN46725.1"/>
    <property type="molecule type" value="Genomic_DNA"/>
</dbReference>
<feature type="compositionally biased region" description="Low complexity" evidence="1">
    <location>
        <begin position="18"/>
        <end position="28"/>
    </location>
</feature>
<feature type="compositionally biased region" description="Basic residues" evidence="1">
    <location>
        <begin position="51"/>
        <end position="64"/>
    </location>
</feature>
<feature type="compositionally biased region" description="Basic and acidic residues" evidence="1">
    <location>
        <begin position="34"/>
        <end position="43"/>
    </location>
</feature>
<feature type="compositionally biased region" description="Polar residues" evidence="1">
    <location>
        <begin position="1"/>
        <end position="17"/>
    </location>
</feature>
<accession>A0A4Z2G0T2</accession>
<organism evidence="2 3">
    <name type="scientific">Liparis tanakae</name>
    <name type="common">Tanaka's snailfish</name>
    <dbReference type="NCBI Taxonomy" id="230148"/>
    <lineage>
        <taxon>Eukaryota</taxon>
        <taxon>Metazoa</taxon>
        <taxon>Chordata</taxon>
        <taxon>Craniata</taxon>
        <taxon>Vertebrata</taxon>
        <taxon>Euteleostomi</taxon>
        <taxon>Actinopterygii</taxon>
        <taxon>Neopterygii</taxon>
        <taxon>Teleostei</taxon>
        <taxon>Neoteleostei</taxon>
        <taxon>Acanthomorphata</taxon>
        <taxon>Eupercaria</taxon>
        <taxon>Perciformes</taxon>
        <taxon>Cottioidei</taxon>
        <taxon>Cottales</taxon>
        <taxon>Liparidae</taxon>
        <taxon>Liparis</taxon>
    </lineage>
</organism>